<keyword evidence="3" id="KW-1185">Reference proteome</keyword>
<dbReference type="EMBL" id="FRCP01000009">
    <property type="protein sequence ID" value="SHM40160.1"/>
    <property type="molecule type" value="Genomic_DNA"/>
</dbReference>
<keyword evidence="1" id="KW-0812">Transmembrane</keyword>
<dbReference type="Proteomes" id="UP000184038">
    <property type="component" value="Unassembled WGS sequence"/>
</dbReference>
<organism evidence="2 3">
    <name type="scientific">Anaerosporobacter mobilis DSM 15930</name>
    <dbReference type="NCBI Taxonomy" id="1120996"/>
    <lineage>
        <taxon>Bacteria</taxon>
        <taxon>Bacillati</taxon>
        <taxon>Bacillota</taxon>
        <taxon>Clostridia</taxon>
        <taxon>Lachnospirales</taxon>
        <taxon>Lachnospiraceae</taxon>
        <taxon>Anaerosporobacter</taxon>
    </lineage>
</organism>
<dbReference type="Pfam" id="PF14898">
    <property type="entry name" value="DUF4491"/>
    <property type="match status" value="1"/>
</dbReference>
<dbReference type="AlphaFoldDB" id="A0A1M7IHG9"/>
<name>A0A1M7IHG9_9FIRM</name>
<dbReference type="InterPro" id="IPR027890">
    <property type="entry name" value="DUF4491"/>
</dbReference>
<evidence type="ECO:0000256" key="1">
    <source>
        <dbReference type="SAM" id="Phobius"/>
    </source>
</evidence>
<keyword evidence="1" id="KW-0472">Membrane</keyword>
<reference evidence="2 3" key="1">
    <citation type="submission" date="2016-11" db="EMBL/GenBank/DDBJ databases">
        <authorList>
            <person name="Jaros S."/>
            <person name="Januszkiewicz K."/>
            <person name="Wedrychowicz H."/>
        </authorList>
    </citation>
    <scope>NUCLEOTIDE SEQUENCE [LARGE SCALE GENOMIC DNA]</scope>
    <source>
        <strain evidence="2 3">DSM 15930</strain>
    </source>
</reference>
<feature type="transmembrane region" description="Helical" evidence="1">
    <location>
        <begin position="6"/>
        <end position="23"/>
    </location>
</feature>
<feature type="transmembrane region" description="Helical" evidence="1">
    <location>
        <begin position="35"/>
        <end position="51"/>
    </location>
</feature>
<protein>
    <recommendedName>
        <fullName evidence="4">DUF4491 domain-containing protein</fullName>
    </recommendedName>
</protein>
<evidence type="ECO:0000313" key="2">
    <source>
        <dbReference type="EMBL" id="SHM40160.1"/>
    </source>
</evidence>
<keyword evidence="1" id="KW-1133">Transmembrane helix</keyword>
<dbReference type="STRING" id="1120996.SAMN02746066_01865"/>
<proteinExistence type="predicted"/>
<evidence type="ECO:0008006" key="4">
    <source>
        <dbReference type="Google" id="ProtNLM"/>
    </source>
</evidence>
<sequence>MYFNGLITGIVAFLIIGGLHPVVIKTEYYIGKKAWPVFGVAGIGCIVASLFCKQNVVSTILAILGFSLLWSIQELFEQEERVKKGWFPKNPNKKQ</sequence>
<evidence type="ECO:0000313" key="3">
    <source>
        <dbReference type="Proteomes" id="UP000184038"/>
    </source>
</evidence>
<gene>
    <name evidence="2" type="ORF">SAMN02746066_01865</name>
</gene>
<accession>A0A1M7IHG9</accession>
<feature type="transmembrane region" description="Helical" evidence="1">
    <location>
        <begin position="57"/>
        <end position="76"/>
    </location>
</feature>
<dbReference type="RefSeq" id="WP_073286476.1">
    <property type="nucleotide sequence ID" value="NZ_FRCP01000009.1"/>
</dbReference>
<dbReference type="OrthoDB" id="9814848at2"/>